<organism evidence="2 3">
    <name type="scientific">Molossus molossus</name>
    <name type="common">Pallas' mastiff bat</name>
    <name type="synonym">Vespertilio molossus</name>
    <dbReference type="NCBI Taxonomy" id="27622"/>
    <lineage>
        <taxon>Eukaryota</taxon>
        <taxon>Metazoa</taxon>
        <taxon>Chordata</taxon>
        <taxon>Craniata</taxon>
        <taxon>Vertebrata</taxon>
        <taxon>Euteleostomi</taxon>
        <taxon>Mammalia</taxon>
        <taxon>Eutheria</taxon>
        <taxon>Laurasiatheria</taxon>
        <taxon>Chiroptera</taxon>
        <taxon>Yangochiroptera</taxon>
        <taxon>Molossidae</taxon>
        <taxon>Molossus</taxon>
    </lineage>
</organism>
<reference evidence="2 3" key="1">
    <citation type="journal article" date="2020" name="Nature">
        <title>Six reference-quality genomes reveal evolution of bat adaptations.</title>
        <authorList>
            <person name="Jebb D."/>
            <person name="Huang Z."/>
            <person name="Pippel M."/>
            <person name="Hughes G.M."/>
            <person name="Lavrichenko K."/>
            <person name="Devanna P."/>
            <person name="Winkler S."/>
            <person name="Jermiin L.S."/>
            <person name="Skirmuntt E.C."/>
            <person name="Katzourakis A."/>
            <person name="Burkitt-Gray L."/>
            <person name="Ray D.A."/>
            <person name="Sullivan K.A.M."/>
            <person name="Roscito J.G."/>
            <person name="Kirilenko B.M."/>
            <person name="Davalos L.M."/>
            <person name="Corthals A.P."/>
            <person name="Power M.L."/>
            <person name="Jones G."/>
            <person name="Ransome R.D."/>
            <person name="Dechmann D.K.N."/>
            <person name="Locatelli A.G."/>
            <person name="Puechmaille S.J."/>
            <person name="Fedrigo O."/>
            <person name="Jarvis E.D."/>
            <person name="Hiller M."/>
            <person name="Vernes S.C."/>
            <person name="Myers E.W."/>
            <person name="Teeling E.C."/>
        </authorList>
    </citation>
    <scope>NUCLEOTIDE SEQUENCE [LARGE SCALE GENOMIC DNA]</scope>
    <source>
        <strain evidence="2">MMolMol1</strain>
        <tissue evidence="2">Muscle</tissue>
    </source>
</reference>
<protein>
    <submittedName>
        <fullName evidence="2">Uncharacterized protein</fullName>
    </submittedName>
</protein>
<evidence type="ECO:0000256" key="1">
    <source>
        <dbReference type="SAM" id="MobiDB-lite"/>
    </source>
</evidence>
<evidence type="ECO:0000313" key="3">
    <source>
        <dbReference type="Proteomes" id="UP000550707"/>
    </source>
</evidence>
<comment type="caution">
    <text evidence="2">The sequence shown here is derived from an EMBL/GenBank/DDBJ whole genome shotgun (WGS) entry which is preliminary data.</text>
</comment>
<dbReference type="Proteomes" id="UP000550707">
    <property type="component" value="Unassembled WGS sequence"/>
</dbReference>
<gene>
    <name evidence="2" type="ORF">HJG59_010705</name>
</gene>
<dbReference type="EMBL" id="JACASF010000004">
    <property type="protein sequence ID" value="KAF6480916.1"/>
    <property type="molecule type" value="Genomic_DNA"/>
</dbReference>
<sequence>MGLLLPRLHNQRRSERKVSSSVGNLQQHHGVYHSFTATHQAPPLCSRAPGEEPANAHTPHSPDRKQKCTSREAYKCWLRLRTLSLGFNKTKLLSDKKYGEVLSGVGGRGGLPLTGDGAGGHLSEDWIKQRPGQCNRYTHRANSLFLTKDIQYAWFRPAAGPVGFAATYTCWGCI</sequence>
<feature type="region of interest" description="Disordered" evidence="1">
    <location>
        <begin position="40"/>
        <end position="66"/>
    </location>
</feature>
<name>A0A7J8I8D7_MOLMO</name>
<proteinExistence type="predicted"/>
<dbReference type="InParanoid" id="A0A7J8I8D7"/>
<keyword evidence="3" id="KW-1185">Reference proteome</keyword>
<feature type="region of interest" description="Disordered" evidence="1">
    <location>
        <begin position="1"/>
        <end position="25"/>
    </location>
</feature>
<evidence type="ECO:0000313" key="2">
    <source>
        <dbReference type="EMBL" id="KAF6480916.1"/>
    </source>
</evidence>
<dbReference type="AlphaFoldDB" id="A0A7J8I8D7"/>
<accession>A0A7J8I8D7</accession>